<keyword evidence="4" id="KW-0732">Signal</keyword>
<dbReference type="PANTHER" id="PTHR22647">
    <property type="entry name" value="SH3 DOMAIN AND TETRATRICOPEPTIDE REPEATS CONTAINING PROTEIN"/>
    <property type="match status" value="1"/>
</dbReference>
<proteinExistence type="predicted"/>
<evidence type="ECO:0000256" key="3">
    <source>
        <dbReference type="SAM" id="MobiDB-lite"/>
    </source>
</evidence>
<organism evidence="6 7">
    <name type="scientific">Myripristis murdjan</name>
    <name type="common">pinecone soldierfish</name>
    <dbReference type="NCBI Taxonomy" id="586833"/>
    <lineage>
        <taxon>Eukaryota</taxon>
        <taxon>Metazoa</taxon>
        <taxon>Chordata</taxon>
        <taxon>Craniata</taxon>
        <taxon>Vertebrata</taxon>
        <taxon>Euteleostomi</taxon>
        <taxon>Actinopterygii</taxon>
        <taxon>Neopterygii</taxon>
        <taxon>Teleostei</taxon>
        <taxon>Neoteleostei</taxon>
        <taxon>Acanthomorphata</taxon>
        <taxon>Holocentriformes</taxon>
        <taxon>Holocentridae</taxon>
        <taxon>Myripristis</taxon>
    </lineage>
</organism>
<dbReference type="PANTHER" id="PTHR22647:SF3">
    <property type="entry name" value="SH3 DOMAIN AND TETRATRICOPEPTIDE REPEAT-CONTAINING PROTEIN 1"/>
    <property type="match status" value="1"/>
</dbReference>
<dbReference type="Pfam" id="PF13424">
    <property type="entry name" value="TPR_12"/>
    <property type="match status" value="1"/>
</dbReference>
<evidence type="ECO:0000313" key="6">
    <source>
        <dbReference type="Ensembl" id="ENSMMDP00005034235.1"/>
    </source>
</evidence>
<dbReference type="GeneTree" id="ENSGT00530000063812"/>
<dbReference type="InParanoid" id="A0A667YUF5"/>
<dbReference type="InterPro" id="IPR011990">
    <property type="entry name" value="TPR-like_helical_dom_sf"/>
</dbReference>
<dbReference type="SMART" id="SM00028">
    <property type="entry name" value="TPR"/>
    <property type="match status" value="6"/>
</dbReference>
<evidence type="ECO:0000313" key="7">
    <source>
        <dbReference type="Proteomes" id="UP000472263"/>
    </source>
</evidence>
<dbReference type="Gene3D" id="2.30.30.40">
    <property type="entry name" value="SH3 Domains"/>
    <property type="match status" value="1"/>
</dbReference>
<dbReference type="Proteomes" id="UP000472263">
    <property type="component" value="Chromosome 18"/>
</dbReference>
<name>A0A667YUF5_9TELE</name>
<feature type="domain" description="SH3" evidence="5">
    <location>
        <begin position="220"/>
        <end position="283"/>
    </location>
</feature>
<evidence type="ECO:0000256" key="2">
    <source>
        <dbReference type="PROSITE-ProRule" id="PRU00192"/>
    </source>
</evidence>
<dbReference type="InterPro" id="IPR019734">
    <property type="entry name" value="TPR_rpt"/>
</dbReference>
<dbReference type="Gene3D" id="1.25.40.10">
    <property type="entry name" value="Tetratricopeptide repeat domain"/>
    <property type="match status" value="3"/>
</dbReference>
<sequence>SGPLVCANCSVCLVQALPMLLTMVMGPDRLPGDEESQEMLRGKLRILQADTLVSRLFLQELSTHLLSINSEDKVIFVTFKTFEEIWKFTTYYAMGMCCMESLLLDQEFWLSSLEEDAGIEVSFQEETFNLIYKGILMQDGSLFASCSVNQMFDSSTSGADLYLEQGDVAQFEPPFLGSGWTVLCLADGARGTKHKPALEPVTPFYQIKCSLCLSPSSLPSARGACVATAEYDAEGPDELSVAPGDRIIIVGLLVSCFDWFTGRMEATGEVGLVKTSIVKPSNTICEDVLLSDGQFIFRDKTGKVGLSNEFSSSHSAVTKSGSQEDSGQAVNTSDPKPPCFTVHPVVEGNSSPENFTPLISFLDSRDYKLEFSVLYGLTPELLGSSVFTGQSNDDEVTTFLGAARETARKKRHFWSQSRLCFLLGKLCGGRSKFSQARVYFEEALSVPREGFTDLRLLASIYANLAVIYLTQKNMEKYFALMERLAALVMSIPDSMTSKEDNLQVLKYILKKAVLSHNKKAEARACFLLARCHWRHGEGVSAVPYIERLLVLSAETPRTCSIHPSHGYLTLGRLYSELCLPHLSVSSARRASLQPSATLSDCLSSMALVLDNANRLSSITNQEVSIPAQVAPYLHRALSFTRVEENGGGSDCCHVLSQPLTLCLSQLFHKHKMVGHAVSCMHALINHSLPSQSVSIPDRNSALIWLGWLHIDNSQPDIALDVLDCVLSSMPEHCTTPQEGVVHNIRGVALRCMGDLRRAAESYQAAIDICQEYEDQPNWAVAQANLGLLCLKAGAKTLAERHLTKAVQLFSELDEDSHEVNFITVLLELGQHYVKQGQLDNGKGCYEWALLLAIKAHHSDCQLAATQCLCHLYGTVSPDQAQCIIYNQHQVSLLRNRGDRGQEGVILETISQLYLSLGTDRAYRAALDYTKSSLGIFIDLGHREKEAYGWLQAGKIYHMLGQTELVDLYIQDRALPIAVKSNSVGTRLRLCNKLVELMLSLKLHGEAVEFAQTALDISITLGECLNERVAYHRLATLYHCLDQFELAEHYYLKTLSLCPAPLQFDEETLYYVRVYQILGDITFYDLKVRSCGWRRDTSKGKSAVIKVRQFCWQSGSRILVLDTNR</sequence>
<dbReference type="SMART" id="SM00326">
    <property type="entry name" value="SH3"/>
    <property type="match status" value="1"/>
</dbReference>
<dbReference type="InterPro" id="IPR001452">
    <property type="entry name" value="SH3_domain"/>
</dbReference>
<dbReference type="SUPFAM" id="SSF50044">
    <property type="entry name" value="SH3-domain"/>
    <property type="match status" value="1"/>
</dbReference>
<reference evidence="6" key="3">
    <citation type="submission" date="2025-09" db="UniProtKB">
        <authorList>
            <consortium name="Ensembl"/>
        </authorList>
    </citation>
    <scope>IDENTIFICATION</scope>
</reference>
<feature type="signal peptide" evidence="4">
    <location>
        <begin position="1"/>
        <end position="16"/>
    </location>
</feature>
<reference evidence="6" key="1">
    <citation type="submission" date="2019-06" db="EMBL/GenBank/DDBJ databases">
        <authorList>
            <consortium name="Wellcome Sanger Institute Data Sharing"/>
        </authorList>
    </citation>
    <scope>NUCLEOTIDE SEQUENCE [LARGE SCALE GENOMIC DNA]</scope>
</reference>
<reference evidence="6" key="2">
    <citation type="submission" date="2025-08" db="UniProtKB">
        <authorList>
            <consortium name="Ensembl"/>
        </authorList>
    </citation>
    <scope>IDENTIFICATION</scope>
</reference>
<feature type="chain" id="PRO_5025526676" evidence="4">
    <location>
        <begin position="17"/>
        <end position="1124"/>
    </location>
</feature>
<feature type="compositionally biased region" description="Polar residues" evidence="3">
    <location>
        <begin position="315"/>
        <end position="334"/>
    </location>
</feature>
<dbReference type="Pfam" id="PF00018">
    <property type="entry name" value="SH3_1"/>
    <property type="match status" value="1"/>
</dbReference>
<dbReference type="InterPro" id="IPR036028">
    <property type="entry name" value="SH3-like_dom_sf"/>
</dbReference>
<dbReference type="Ensembl" id="ENSMMDT00005034990.1">
    <property type="protein sequence ID" value="ENSMMDP00005034235.1"/>
    <property type="gene ID" value="ENSMMDG00005016112.1"/>
</dbReference>
<protein>
    <submittedName>
        <fullName evidence="6">SH3 domain and tetratricopeptide repeats 1</fullName>
    </submittedName>
</protein>
<accession>A0A667YUF5</accession>
<evidence type="ECO:0000259" key="5">
    <source>
        <dbReference type="PROSITE" id="PS50002"/>
    </source>
</evidence>
<dbReference type="AlphaFoldDB" id="A0A667YUF5"/>
<keyword evidence="1 2" id="KW-0728">SH3 domain</keyword>
<feature type="region of interest" description="Disordered" evidence="3">
    <location>
        <begin position="315"/>
        <end position="337"/>
    </location>
</feature>
<dbReference type="FunCoup" id="A0A667YUF5">
    <property type="interactions" value="1189"/>
</dbReference>
<evidence type="ECO:0000256" key="1">
    <source>
        <dbReference type="ARBA" id="ARBA00022443"/>
    </source>
</evidence>
<gene>
    <name evidence="6" type="primary">SH3TC1</name>
</gene>
<keyword evidence="7" id="KW-1185">Reference proteome</keyword>
<dbReference type="InterPro" id="IPR042772">
    <property type="entry name" value="SH3TC1/SH3TC2"/>
</dbReference>
<evidence type="ECO:0000256" key="4">
    <source>
        <dbReference type="SAM" id="SignalP"/>
    </source>
</evidence>
<dbReference type="PROSITE" id="PS50002">
    <property type="entry name" value="SH3"/>
    <property type="match status" value="1"/>
</dbReference>
<dbReference type="SUPFAM" id="SSF48452">
    <property type="entry name" value="TPR-like"/>
    <property type="match status" value="3"/>
</dbReference>
<dbReference type="Pfam" id="PF13181">
    <property type="entry name" value="TPR_8"/>
    <property type="match status" value="1"/>
</dbReference>